<dbReference type="OrthoDB" id="10010954at2759"/>
<reference evidence="2 3" key="1">
    <citation type="submission" date="2018-02" db="EMBL/GenBank/DDBJ databases">
        <title>The genomes of Aspergillus section Nigri reveals drivers in fungal speciation.</title>
        <authorList>
            <consortium name="DOE Joint Genome Institute"/>
            <person name="Vesth T.C."/>
            <person name="Nybo J."/>
            <person name="Theobald S."/>
            <person name="Brandl J."/>
            <person name="Frisvad J.C."/>
            <person name="Nielsen K.F."/>
            <person name="Lyhne E.K."/>
            <person name="Kogle M.E."/>
            <person name="Kuo A."/>
            <person name="Riley R."/>
            <person name="Clum A."/>
            <person name="Nolan M."/>
            <person name="Lipzen A."/>
            <person name="Salamov A."/>
            <person name="Henrissat B."/>
            <person name="Wiebenga A."/>
            <person name="De vries R.P."/>
            <person name="Grigoriev I.V."/>
            <person name="Mortensen U.H."/>
            <person name="Andersen M.R."/>
            <person name="Baker S.E."/>
        </authorList>
    </citation>
    <scope>NUCLEOTIDE SEQUENCE [LARGE SCALE GENOMIC DNA]</scope>
    <source>
        <strain evidence="2 3">CBS 313.89</strain>
    </source>
</reference>
<name>A0A8G1VUH6_9EURO</name>
<dbReference type="VEuPathDB" id="FungiDB:BO72DRAFT_415455"/>
<dbReference type="Proteomes" id="UP000249789">
    <property type="component" value="Unassembled WGS sequence"/>
</dbReference>
<keyword evidence="1" id="KW-0732">Signal</keyword>
<gene>
    <name evidence="2" type="ORF">BO72DRAFT_415455</name>
</gene>
<dbReference type="RefSeq" id="XP_040796163.1">
    <property type="nucleotide sequence ID" value="XM_040942573.1"/>
</dbReference>
<dbReference type="AlphaFoldDB" id="A0A8G1VUH6"/>
<organism evidence="2 3">
    <name type="scientific">Aspergillus fijiensis CBS 313.89</name>
    <dbReference type="NCBI Taxonomy" id="1448319"/>
    <lineage>
        <taxon>Eukaryota</taxon>
        <taxon>Fungi</taxon>
        <taxon>Dikarya</taxon>
        <taxon>Ascomycota</taxon>
        <taxon>Pezizomycotina</taxon>
        <taxon>Eurotiomycetes</taxon>
        <taxon>Eurotiomycetidae</taxon>
        <taxon>Eurotiales</taxon>
        <taxon>Aspergillaceae</taxon>
        <taxon>Aspergillus</taxon>
    </lineage>
</organism>
<proteinExistence type="predicted"/>
<protein>
    <submittedName>
        <fullName evidence="2">Uncharacterized protein</fullName>
    </submittedName>
</protein>
<sequence>MHIPWSLLTAATLLAPSALGTRTSPSPRPKNTTQYSVQELWTLEKTFWDNFLYPANLVQTKAINSTLFAPDIQGRVDITRVFNGSTLNTEYLFGLFSDPTHLSLVGVPVSYSITQFTAAPNTNLASATTVVTFNATSFGNLLLPVTIDTWIMWNAAGQIEQYDATFRWFGFLVDTLVGALAQQTNATATAATAYLTQLLANQICATHDRYCTGANQQYADTAACYAFLTQSIPLGKDYELGRNTLLCREVHEHMVQYDPAVHCPHIGPTGGEYCMNDQTYAQKVLQKYFRKSWVIPEVGGEAGDVWL</sequence>
<dbReference type="GeneID" id="63859906"/>
<evidence type="ECO:0000313" key="3">
    <source>
        <dbReference type="Proteomes" id="UP000249789"/>
    </source>
</evidence>
<keyword evidence="3" id="KW-1185">Reference proteome</keyword>
<dbReference type="EMBL" id="KZ824701">
    <property type="protein sequence ID" value="RAK72151.1"/>
    <property type="molecule type" value="Genomic_DNA"/>
</dbReference>
<feature type="chain" id="PRO_5034536776" evidence="1">
    <location>
        <begin position="21"/>
        <end position="307"/>
    </location>
</feature>
<evidence type="ECO:0000256" key="1">
    <source>
        <dbReference type="SAM" id="SignalP"/>
    </source>
</evidence>
<evidence type="ECO:0000313" key="2">
    <source>
        <dbReference type="EMBL" id="RAK72151.1"/>
    </source>
</evidence>
<accession>A0A8G1VUH6</accession>
<feature type="signal peptide" evidence="1">
    <location>
        <begin position="1"/>
        <end position="20"/>
    </location>
</feature>